<reference evidence="2 3" key="1">
    <citation type="submission" date="2013-08" db="EMBL/GenBank/DDBJ databases">
        <authorList>
            <person name="Weinstock G."/>
            <person name="Sodergren E."/>
            <person name="Wylie T."/>
            <person name="Fulton L."/>
            <person name="Fulton R."/>
            <person name="Fronick C."/>
            <person name="O'Laughlin M."/>
            <person name="Godfrey J."/>
            <person name="Miner T."/>
            <person name="Herter B."/>
            <person name="Appelbaum E."/>
            <person name="Cordes M."/>
            <person name="Lek S."/>
            <person name="Wollam A."/>
            <person name="Pepin K.H."/>
            <person name="Palsikar V.B."/>
            <person name="Mitreva M."/>
            <person name="Wilson R.K."/>
        </authorList>
    </citation>
    <scope>NUCLEOTIDE SEQUENCE [LARGE SCALE GENOMIC DNA]</scope>
    <source>
        <strain evidence="2 3">ATCC BAA-474</strain>
    </source>
</reference>
<dbReference type="EMBL" id="AXZF01000060">
    <property type="protein sequence ID" value="ERT68524.1"/>
    <property type="molecule type" value="Genomic_DNA"/>
</dbReference>
<organism evidence="2 3">
    <name type="scientific">Cetobacterium somerae ATCC BAA-474</name>
    <dbReference type="NCBI Taxonomy" id="1319815"/>
    <lineage>
        <taxon>Bacteria</taxon>
        <taxon>Fusobacteriati</taxon>
        <taxon>Fusobacteriota</taxon>
        <taxon>Fusobacteriia</taxon>
        <taxon>Fusobacteriales</taxon>
        <taxon>Fusobacteriaceae</taxon>
        <taxon>Cetobacterium</taxon>
    </lineage>
</organism>
<dbReference type="GO" id="GO:0015661">
    <property type="term" value="F:L-lysine efflux transmembrane transporter activity"/>
    <property type="evidence" value="ECO:0007669"/>
    <property type="project" value="InterPro"/>
</dbReference>
<keyword evidence="1" id="KW-0812">Transmembrane</keyword>
<proteinExistence type="predicted"/>
<dbReference type="InterPro" id="IPR005642">
    <property type="entry name" value="LysO"/>
</dbReference>
<feature type="transmembrane region" description="Helical" evidence="1">
    <location>
        <begin position="32"/>
        <end position="51"/>
    </location>
</feature>
<dbReference type="AlphaFoldDB" id="U7VBJ5"/>
<keyword evidence="3" id="KW-1185">Reference proteome</keyword>
<protein>
    <recommendedName>
        <fullName evidence="4">DUF340 domain-containing protein</fullName>
    </recommendedName>
</protein>
<evidence type="ECO:0000313" key="3">
    <source>
        <dbReference type="Proteomes" id="UP000017081"/>
    </source>
</evidence>
<keyword evidence="1" id="KW-1133">Transmembrane helix</keyword>
<comment type="caution">
    <text evidence="2">The sequence shown here is derived from an EMBL/GenBank/DDBJ whole genome shotgun (WGS) entry which is preliminary data.</text>
</comment>
<dbReference type="PATRIC" id="fig|1319815.3.peg.1505"/>
<dbReference type="eggNOG" id="ENOG50336FB">
    <property type="taxonomic scope" value="Bacteria"/>
</dbReference>
<feature type="transmembrane region" description="Helical" evidence="1">
    <location>
        <begin position="63"/>
        <end position="86"/>
    </location>
</feature>
<dbReference type="HOGENOM" id="CLU_168956_0_1_0"/>
<feature type="transmembrane region" description="Helical" evidence="1">
    <location>
        <begin position="6"/>
        <end position="25"/>
    </location>
</feature>
<evidence type="ECO:0000256" key="1">
    <source>
        <dbReference type="SAM" id="Phobius"/>
    </source>
</evidence>
<accession>U7VBJ5</accession>
<dbReference type="RefSeq" id="WP_023051100.1">
    <property type="nucleotide sequence ID" value="NZ_CP173065.2"/>
</dbReference>
<evidence type="ECO:0000313" key="2">
    <source>
        <dbReference type="EMBL" id="ERT68524.1"/>
    </source>
</evidence>
<dbReference type="Proteomes" id="UP000017081">
    <property type="component" value="Unassembled WGS sequence"/>
</dbReference>
<dbReference type="Pfam" id="PF03956">
    <property type="entry name" value="Lys_export"/>
    <property type="match status" value="1"/>
</dbReference>
<keyword evidence="1" id="KW-0472">Membrane</keyword>
<sequence>MIRILLYIFIISCGFLLSKYQLIPLKLKMKTAILQSFSLFFLLGVMGYKIGSDNKIIKEFPNLGLQAIVIALFSILGSIFVTKFFFRKRGDK</sequence>
<gene>
    <name evidence="2" type="ORF">HMPREF0202_01562</name>
</gene>
<name>U7VBJ5_9FUSO</name>
<evidence type="ECO:0008006" key="4">
    <source>
        <dbReference type="Google" id="ProtNLM"/>
    </source>
</evidence>